<keyword evidence="1" id="KW-0812">Transmembrane</keyword>
<evidence type="ECO:0000313" key="2">
    <source>
        <dbReference type="EMBL" id="QIE87040.1"/>
    </source>
</evidence>
<evidence type="ECO:0000256" key="1">
    <source>
        <dbReference type="SAM" id="Phobius"/>
    </source>
</evidence>
<dbReference type="Proteomes" id="UP000501063">
    <property type="component" value="Chromosome"/>
</dbReference>
<dbReference type="AlphaFoldDB" id="A0A6G6IW49"/>
<keyword evidence="1" id="KW-1133">Transmembrane helix</keyword>
<evidence type="ECO:0008006" key="4">
    <source>
        <dbReference type="Google" id="ProtNLM"/>
    </source>
</evidence>
<evidence type="ECO:0000313" key="3">
    <source>
        <dbReference type="Proteomes" id="UP000501063"/>
    </source>
</evidence>
<feature type="transmembrane region" description="Helical" evidence="1">
    <location>
        <begin position="52"/>
        <end position="75"/>
    </location>
</feature>
<organism evidence="2 3">
    <name type="scientific">Pseudomonas nitroreducens</name>
    <dbReference type="NCBI Taxonomy" id="46680"/>
    <lineage>
        <taxon>Bacteria</taxon>
        <taxon>Pseudomonadati</taxon>
        <taxon>Pseudomonadota</taxon>
        <taxon>Gammaproteobacteria</taxon>
        <taxon>Pseudomonadales</taxon>
        <taxon>Pseudomonadaceae</taxon>
        <taxon>Pseudomonas</taxon>
    </lineage>
</organism>
<dbReference type="KEGG" id="pnt:G5B91_12500"/>
<name>A0A6G6IW49_PSENT</name>
<sequence>MADPTTTAAGGLLMGLGLGATLHVDGYVLFGALLGAWITTSSRHDFKVWTRMFALILPTCVGYLSAGPALAQIPWLTTREFAALVCAVVVIPLILKAAAWLDKLDFGEILRRIRGGS</sequence>
<accession>A0A6G6IW49</accession>
<feature type="transmembrane region" description="Helical" evidence="1">
    <location>
        <begin position="81"/>
        <end position="101"/>
    </location>
</feature>
<keyword evidence="1" id="KW-0472">Membrane</keyword>
<reference evidence="2 3" key="1">
    <citation type="submission" date="2020-02" db="EMBL/GenBank/DDBJ databases">
        <title>Integrative conjugative elements (ICEs) and plasmids drive adaptation of Pseudomonas nitroreducens strain HBP1 to wastewater environment.</title>
        <authorList>
            <person name="Sentchilo V."/>
            <person name="Carraro N."/>
            <person name="Bertelli C."/>
            <person name="van der Meer J.R."/>
        </authorList>
    </citation>
    <scope>NUCLEOTIDE SEQUENCE [LARGE SCALE GENOMIC DNA]</scope>
    <source>
        <strain evidence="2 3">HBP1</strain>
    </source>
</reference>
<gene>
    <name evidence="2" type="ORF">G5B91_12500</name>
</gene>
<dbReference type="Pfam" id="PF16931">
    <property type="entry name" value="Phage_holin_8"/>
    <property type="match status" value="1"/>
</dbReference>
<dbReference type="InterPro" id="IPR032637">
    <property type="entry name" value="Phage_holin-like"/>
</dbReference>
<dbReference type="RefSeq" id="WP_017519565.1">
    <property type="nucleotide sequence ID" value="NZ_CP049140.1"/>
</dbReference>
<protein>
    <recommendedName>
        <fullName evidence="4">Phage holin</fullName>
    </recommendedName>
</protein>
<feature type="transmembrane region" description="Helical" evidence="1">
    <location>
        <begin position="20"/>
        <end position="40"/>
    </location>
</feature>
<dbReference type="EMBL" id="CP049140">
    <property type="protein sequence ID" value="QIE87040.1"/>
    <property type="molecule type" value="Genomic_DNA"/>
</dbReference>
<proteinExistence type="predicted"/>